<dbReference type="EMBL" id="JAACXV010012833">
    <property type="protein sequence ID" value="KAF7274418.1"/>
    <property type="molecule type" value="Genomic_DNA"/>
</dbReference>
<evidence type="ECO:0000313" key="1">
    <source>
        <dbReference type="EMBL" id="KAF7274418.1"/>
    </source>
</evidence>
<dbReference type="Proteomes" id="UP000625711">
    <property type="component" value="Unassembled WGS sequence"/>
</dbReference>
<name>A0A834IAE4_RHYFE</name>
<proteinExistence type="predicted"/>
<accession>A0A834IAE4</accession>
<sequence length="91" mass="10154">MSATGQSSIRYFRRQWQCVIAGFTEISRGCGSTFSLGRGRADIRSSPSWQQRPLSGIPHSPGVDLYPKGFHLIGFCIRVGCASQWYDVRVN</sequence>
<dbReference type="AlphaFoldDB" id="A0A834IAE4"/>
<protein>
    <submittedName>
        <fullName evidence="1">Uncharacterized protein</fullName>
    </submittedName>
</protein>
<reference evidence="1" key="1">
    <citation type="submission" date="2020-08" db="EMBL/GenBank/DDBJ databases">
        <title>Genome sequencing and assembly of the red palm weevil Rhynchophorus ferrugineus.</title>
        <authorList>
            <person name="Dias G.B."/>
            <person name="Bergman C.M."/>
            <person name="Manee M."/>
        </authorList>
    </citation>
    <scope>NUCLEOTIDE SEQUENCE</scope>
    <source>
        <strain evidence="1">AA-2017</strain>
        <tissue evidence="1">Whole larva</tissue>
    </source>
</reference>
<keyword evidence="2" id="KW-1185">Reference proteome</keyword>
<evidence type="ECO:0000313" key="2">
    <source>
        <dbReference type="Proteomes" id="UP000625711"/>
    </source>
</evidence>
<organism evidence="1 2">
    <name type="scientific">Rhynchophorus ferrugineus</name>
    <name type="common">Red palm weevil</name>
    <name type="synonym">Curculio ferrugineus</name>
    <dbReference type="NCBI Taxonomy" id="354439"/>
    <lineage>
        <taxon>Eukaryota</taxon>
        <taxon>Metazoa</taxon>
        <taxon>Ecdysozoa</taxon>
        <taxon>Arthropoda</taxon>
        <taxon>Hexapoda</taxon>
        <taxon>Insecta</taxon>
        <taxon>Pterygota</taxon>
        <taxon>Neoptera</taxon>
        <taxon>Endopterygota</taxon>
        <taxon>Coleoptera</taxon>
        <taxon>Polyphaga</taxon>
        <taxon>Cucujiformia</taxon>
        <taxon>Curculionidae</taxon>
        <taxon>Dryophthorinae</taxon>
        <taxon>Rhynchophorus</taxon>
    </lineage>
</organism>
<comment type="caution">
    <text evidence="1">The sequence shown here is derived from an EMBL/GenBank/DDBJ whole genome shotgun (WGS) entry which is preliminary data.</text>
</comment>
<gene>
    <name evidence="1" type="ORF">GWI33_012926</name>
</gene>